<feature type="transmembrane region" description="Helical" evidence="1">
    <location>
        <begin position="86"/>
        <end position="106"/>
    </location>
</feature>
<keyword evidence="3" id="KW-1185">Reference proteome</keyword>
<reference evidence="2" key="1">
    <citation type="submission" date="2021-03" db="EMBL/GenBank/DDBJ databases">
        <title>Fibrella sp. HMF5335 genome sequencing and assembly.</title>
        <authorList>
            <person name="Kang H."/>
            <person name="Kim H."/>
            <person name="Bae S."/>
            <person name="Joh K."/>
        </authorList>
    </citation>
    <scope>NUCLEOTIDE SEQUENCE</scope>
    <source>
        <strain evidence="2">HMF5335</strain>
    </source>
</reference>
<evidence type="ECO:0000313" key="3">
    <source>
        <dbReference type="Proteomes" id="UP000664034"/>
    </source>
</evidence>
<protein>
    <submittedName>
        <fullName evidence="2">Uncharacterized protein</fullName>
    </submittedName>
</protein>
<accession>A0A939GH30</accession>
<comment type="caution">
    <text evidence="2">The sequence shown here is derived from an EMBL/GenBank/DDBJ whole genome shotgun (WGS) entry which is preliminary data.</text>
</comment>
<dbReference type="EMBL" id="JAFMYV010000006">
    <property type="protein sequence ID" value="MBO0937663.1"/>
    <property type="molecule type" value="Genomic_DNA"/>
</dbReference>
<proteinExistence type="predicted"/>
<feature type="transmembrane region" description="Helical" evidence="1">
    <location>
        <begin position="126"/>
        <end position="144"/>
    </location>
</feature>
<dbReference type="Proteomes" id="UP000664034">
    <property type="component" value="Unassembled WGS sequence"/>
</dbReference>
<evidence type="ECO:0000256" key="1">
    <source>
        <dbReference type="SAM" id="Phobius"/>
    </source>
</evidence>
<keyword evidence="1" id="KW-1133">Transmembrane helix</keyword>
<keyword evidence="1" id="KW-0812">Transmembrane</keyword>
<dbReference type="RefSeq" id="WP_207365203.1">
    <property type="nucleotide sequence ID" value="NZ_JAFMYV010000006.1"/>
</dbReference>
<keyword evidence="1" id="KW-0472">Membrane</keyword>
<gene>
    <name evidence="2" type="ORF">J2I47_13985</name>
</gene>
<feature type="transmembrane region" description="Helical" evidence="1">
    <location>
        <begin position="59"/>
        <end position="79"/>
    </location>
</feature>
<name>A0A939GH30_9BACT</name>
<sequence length="148" mass="15103">MNTIPNALLSGLAGAVALNALHETVRQVEPKAPHVQKLGERGVVKITKATGLPTPTGNALYATAMAGDLLSNTLYYSLIGLAKKEAVWPLGAVLGALAGAGAVTLAEPLGLGDAPVRRTAATASMTVAWYVVGGLATAGIFSWLNRTK</sequence>
<organism evidence="2 3">
    <name type="scientific">Fibrella rubiginis</name>
    <dbReference type="NCBI Taxonomy" id="2817060"/>
    <lineage>
        <taxon>Bacteria</taxon>
        <taxon>Pseudomonadati</taxon>
        <taxon>Bacteroidota</taxon>
        <taxon>Cytophagia</taxon>
        <taxon>Cytophagales</taxon>
        <taxon>Spirosomataceae</taxon>
        <taxon>Fibrella</taxon>
    </lineage>
</organism>
<dbReference type="AlphaFoldDB" id="A0A939GH30"/>
<evidence type="ECO:0000313" key="2">
    <source>
        <dbReference type="EMBL" id="MBO0937663.1"/>
    </source>
</evidence>